<dbReference type="Pfam" id="PF01844">
    <property type="entry name" value="HNH"/>
    <property type="match status" value="1"/>
</dbReference>
<feature type="domain" description="HNH nuclease" evidence="2">
    <location>
        <begin position="13"/>
        <end position="67"/>
    </location>
</feature>
<dbReference type="EMBL" id="JBBGZA010000001">
    <property type="protein sequence ID" value="MEJ5095512.1"/>
    <property type="molecule type" value="Genomic_DNA"/>
</dbReference>
<dbReference type="CDD" id="cd00085">
    <property type="entry name" value="HNHc"/>
    <property type="match status" value="1"/>
</dbReference>
<feature type="compositionally biased region" description="Acidic residues" evidence="1">
    <location>
        <begin position="142"/>
        <end position="152"/>
    </location>
</feature>
<feature type="compositionally biased region" description="Low complexity" evidence="1">
    <location>
        <begin position="99"/>
        <end position="110"/>
    </location>
</feature>
<dbReference type="RefSeq" id="WP_339538486.1">
    <property type="nucleotide sequence ID" value="NZ_JBBGZA010000001.1"/>
</dbReference>
<feature type="region of interest" description="Disordered" evidence="1">
    <location>
        <begin position="74"/>
        <end position="152"/>
    </location>
</feature>
<keyword evidence="3" id="KW-0540">Nuclease</keyword>
<dbReference type="GO" id="GO:0004519">
    <property type="term" value="F:endonuclease activity"/>
    <property type="evidence" value="ECO:0007669"/>
    <property type="project" value="UniProtKB-KW"/>
</dbReference>
<organism evidence="3 4">
    <name type="scientific">Sphingomonas molluscorum</name>
    <dbReference type="NCBI Taxonomy" id="418184"/>
    <lineage>
        <taxon>Bacteria</taxon>
        <taxon>Pseudomonadati</taxon>
        <taxon>Pseudomonadota</taxon>
        <taxon>Alphaproteobacteria</taxon>
        <taxon>Sphingomonadales</taxon>
        <taxon>Sphingomonadaceae</taxon>
        <taxon>Sphingomonas</taxon>
    </lineage>
</organism>
<dbReference type="Gene3D" id="1.10.30.50">
    <property type="match status" value="1"/>
</dbReference>
<sequence length="152" mass="16287">MTVERLRGRAGQEQRARRLARTNGLCERCMAADRATIATVVDHIVPLAKGGSDEDENTRNLCDPCHQVVTAEQFGHQVARGARGVGRDGRPTNPEHPWRGAGARRPPRGGQSRAPVGRTPHGRSVCSETVSRVKSSGSGEGGDGDEAEDQSR</sequence>
<dbReference type="GO" id="GO:0016787">
    <property type="term" value="F:hydrolase activity"/>
    <property type="evidence" value="ECO:0007669"/>
    <property type="project" value="UniProtKB-KW"/>
</dbReference>
<keyword evidence="3" id="KW-0378">Hydrolase</keyword>
<dbReference type="EC" id="3.1.-.-" evidence="3"/>
<reference evidence="3 4" key="1">
    <citation type="submission" date="2023-12" db="EMBL/GenBank/DDBJ databases">
        <title>Gut-associated functions are favored during microbiome assembly across C. elegans life.</title>
        <authorList>
            <person name="Zimmermann J."/>
        </authorList>
    </citation>
    <scope>NUCLEOTIDE SEQUENCE [LARGE SCALE GENOMIC DNA]</scope>
    <source>
        <strain evidence="3 4">JUb134</strain>
    </source>
</reference>
<evidence type="ECO:0000256" key="1">
    <source>
        <dbReference type="SAM" id="MobiDB-lite"/>
    </source>
</evidence>
<gene>
    <name evidence="3" type="ORF">WH159_13305</name>
</gene>
<protein>
    <submittedName>
        <fullName evidence="3">HNH endonuclease signature motif containing protein</fullName>
        <ecNumber evidence="3">3.1.-.-</ecNumber>
    </submittedName>
</protein>
<keyword evidence="3" id="KW-0255">Endonuclease</keyword>
<dbReference type="InterPro" id="IPR002711">
    <property type="entry name" value="HNH"/>
</dbReference>
<evidence type="ECO:0000313" key="4">
    <source>
        <dbReference type="Proteomes" id="UP001380365"/>
    </source>
</evidence>
<evidence type="ECO:0000313" key="3">
    <source>
        <dbReference type="EMBL" id="MEJ5095512.1"/>
    </source>
</evidence>
<dbReference type="InterPro" id="IPR003615">
    <property type="entry name" value="HNH_nuc"/>
</dbReference>
<accession>A0ABU8Q7K0</accession>
<evidence type="ECO:0000259" key="2">
    <source>
        <dbReference type="SMART" id="SM00507"/>
    </source>
</evidence>
<name>A0ABU8Q7K0_9SPHN</name>
<dbReference type="SMART" id="SM00507">
    <property type="entry name" value="HNHc"/>
    <property type="match status" value="1"/>
</dbReference>
<proteinExistence type="predicted"/>
<keyword evidence="4" id="KW-1185">Reference proteome</keyword>
<dbReference type="Proteomes" id="UP001380365">
    <property type="component" value="Unassembled WGS sequence"/>
</dbReference>
<comment type="caution">
    <text evidence="3">The sequence shown here is derived from an EMBL/GenBank/DDBJ whole genome shotgun (WGS) entry which is preliminary data.</text>
</comment>